<organism evidence="1 2">
    <name type="scientific">Trifolium medium</name>
    <dbReference type="NCBI Taxonomy" id="97028"/>
    <lineage>
        <taxon>Eukaryota</taxon>
        <taxon>Viridiplantae</taxon>
        <taxon>Streptophyta</taxon>
        <taxon>Embryophyta</taxon>
        <taxon>Tracheophyta</taxon>
        <taxon>Spermatophyta</taxon>
        <taxon>Magnoliopsida</taxon>
        <taxon>eudicotyledons</taxon>
        <taxon>Gunneridae</taxon>
        <taxon>Pentapetalae</taxon>
        <taxon>rosids</taxon>
        <taxon>fabids</taxon>
        <taxon>Fabales</taxon>
        <taxon>Fabaceae</taxon>
        <taxon>Papilionoideae</taxon>
        <taxon>50 kb inversion clade</taxon>
        <taxon>NPAAA clade</taxon>
        <taxon>Hologalegina</taxon>
        <taxon>IRL clade</taxon>
        <taxon>Trifolieae</taxon>
        <taxon>Trifolium</taxon>
    </lineage>
</organism>
<reference evidence="1 2" key="1">
    <citation type="journal article" date="2018" name="Front. Plant Sci.">
        <title>Red Clover (Trifolium pratense) and Zigzag Clover (T. medium) - A Picture of Genomic Similarities and Differences.</title>
        <authorList>
            <person name="Dluhosova J."/>
            <person name="Istvanek J."/>
            <person name="Nedelnik J."/>
            <person name="Repkova J."/>
        </authorList>
    </citation>
    <scope>NUCLEOTIDE SEQUENCE [LARGE SCALE GENOMIC DNA]</scope>
    <source>
        <strain evidence="2">cv. 10/8</strain>
        <tissue evidence="1">Leaf</tissue>
    </source>
</reference>
<feature type="non-terminal residue" evidence="1">
    <location>
        <position position="1"/>
    </location>
</feature>
<evidence type="ECO:0000313" key="1">
    <source>
        <dbReference type="EMBL" id="MCI64693.1"/>
    </source>
</evidence>
<name>A0A392TU41_9FABA</name>
<dbReference type="EMBL" id="LXQA010661197">
    <property type="protein sequence ID" value="MCI64693.1"/>
    <property type="molecule type" value="Genomic_DNA"/>
</dbReference>
<comment type="caution">
    <text evidence="1">The sequence shown here is derived from an EMBL/GenBank/DDBJ whole genome shotgun (WGS) entry which is preliminary data.</text>
</comment>
<dbReference type="Proteomes" id="UP000265520">
    <property type="component" value="Unassembled WGS sequence"/>
</dbReference>
<keyword evidence="2" id="KW-1185">Reference proteome</keyword>
<proteinExistence type="predicted"/>
<evidence type="ECO:0000313" key="2">
    <source>
        <dbReference type="Proteomes" id="UP000265520"/>
    </source>
</evidence>
<sequence>VVKMGIGRDQVHFRGLSLKSALASLSEGCRR</sequence>
<accession>A0A392TU41</accession>
<dbReference type="AlphaFoldDB" id="A0A392TU41"/>
<protein>
    <submittedName>
        <fullName evidence="1">Uncharacterized protein</fullName>
    </submittedName>
</protein>